<proteinExistence type="predicted"/>
<dbReference type="EMBL" id="CP050804">
    <property type="protein sequence ID" value="QJC22700.1"/>
    <property type="molecule type" value="Genomic_DNA"/>
</dbReference>
<name>A0A6H2ENP4_9ACTO</name>
<keyword evidence="2" id="KW-0176">Collagen</keyword>
<gene>
    <name evidence="2" type="ORF">HC352_05450</name>
</gene>
<dbReference type="PANTHER" id="PTHR24637">
    <property type="entry name" value="COLLAGEN"/>
    <property type="match status" value="1"/>
</dbReference>
<keyword evidence="3" id="KW-1185">Reference proteome</keyword>
<feature type="compositionally biased region" description="Polar residues" evidence="1">
    <location>
        <begin position="218"/>
        <end position="227"/>
    </location>
</feature>
<protein>
    <submittedName>
        <fullName evidence="2">Collagen-like protein</fullName>
    </submittedName>
</protein>
<sequence length="253" mass="25948">MAQIGSLESQVRASTAKVDESLQAVKAEHVKIQQATQAGVEQVTGAVAPAVAKAKQAVSDLGESELAKLAGHVVKAEDASSSASASKEASADSAQQAQQSASQAQKSASAVEANVRKVETIAESVSWDDDVLTVAGKQSGHLRGPQGPAGRDGTMTFEELSPEQRASLKGERGEPGPQGVRGERGPAGPQGLQGAPGPAGPAGEPGKPGPTGKPGENIVNQRSSSPVKIWIGTQSQYESVYYKDASTLYLIEK</sequence>
<dbReference type="Pfam" id="PF01391">
    <property type="entry name" value="Collagen"/>
    <property type="match status" value="1"/>
</dbReference>
<reference evidence="2 3" key="1">
    <citation type="submission" date="2020-03" db="EMBL/GenBank/DDBJ databases">
        <title>Complete genome of Arcanobacterium buesumensis sp. nov. strain 2701.</title>
        <authorList>
            <person name="Borowiak M."/>
            <person name="Alssahen M."/>
            <person name="Laemmler C."/>
            <person name="Malorny B."/>
            <person name="Hassan A."/>
            <person name="Prenger-Berninghoff E."/>
            <person name="Ploetz M."/>
            <person name="Abdulmawjood A."/>
        </authorList>
    </citation>
    <scope>NUCLEOTIDE SEQUENCE [LARGE SCALE GENOMIC DNA]</scope>
    <source>
        <strain evidence="2 3">2701</strain>
    </source>
</reference>
<organism evidence="2 3">
    <name type="scientific">Arcanobacterium buesumense</name>
    <dbReference type="NCBI Taxonomy" id="2722751"/>
    <lineage>
        <taxon>Bacteria</taxon>
        <taxon>Bacillati</taxon>
        <taxon>Actinomycetota</taxon>
        <taxon>Actinomycetes</taxon>
        <taxon>Actinomycetales</taxon>
        <taxon>Actinomycetaceae</taxon>
        <taxon>Arcanobacterium</taxon>
    </lineage>
</organism>
<accession>A0A6H2ENP4</accession>
<feature type="region of interest" description="Disordered" evidence="1">
    <location>
        <begin position="162"/>
        <end position="227"/>
    </location>
</feature>
<dbReference type="KEGG" id="arca:HC352_05450"/>
<evidence type="ECO:0000256" key="1">
    <source>
        <dbReference type="SAM" id="MobiDB-lite"/>
    </source>
</evidence>
<dbReference type="Gene3D" id="1.20.5.320">
    <property type="entry name" value="6-Phosphogluconate Dehydrogenase, domain 3"/>
    <property type="match status" value="1"/>
</dbReference>
<evidence type="ECO:0000313" key="2">
    <source>
        <dbReference type="EMBL" id="QJC22700.1"/>
    </source>
</evidence>
<feature type="region of interest" description="Disordered" evidence="1">
    <location>
        <begin position="80"/>
        <end position="110"/>
    </location>
</feature>
<feature type="compositionally biased region" description="Low complexity" evidence="1">
    <location>
        <begin position="186"/>
        <end position="205"/>
    </location>
</feature>
<dbReference type="AlphaFoldDB" id="A0A6H2ENP4"/>
<dbReference type="Proteomes" id="UP000502298">
    <property type="component" value="Chromosome"/>
</dbReference>
<dbReference type="InterPro" id="IPR008160">
    <property type="entry name" value="Collagen"/>
</dbReference>
<evidence type="ECO:0000313" key="3">
    <source>
        <dbReference type="Proteomes" id="UP000502298"/>
    </source>
</evidence>